<accession>A0A0G4MKN6</accession>
<evidence type="ECO:0000256" key="6">
    <source>
        <dbReference type="ARBA" id="ARBA00022605"/>
    </source>
</evidence>
<keyword evidence="12 14" id="KW-0100">Branched-chain amino acid biosynthesis</keyword>
<feature type="compositionally biased region" description="Basic and acidic residues" evidence="15">
    <location>
        <begin position="559"/>
        <end position="570"/>
    </location>
</feature>
<name>A0A0G4MKN6_VERLO</name>
<evidence type="ECO:0000256" key="15">
    <source>
        <dbReference type="SAM" id="MobiDB-lite"/>
    </source>
</evidence>
<evidence type="ECO:0000256" key="1">
    <source>
        <dbReference type="ARBA" id="ARBA00001936"/>
    </source>
</evidence>
<evidence type="ECO:0000256" key="8">
    <source>
        <dbReference type="ARBA" id="ARBA00022842"/>
    </source>
</evidence>
<feature type="compositionally biased region" description="Polar residues" evidence="15">
    <location>
        <begin position="640"/>
        <end position="652"/>
    </location>
</feature>
<dbReference type="PROSITE" id="PS00470">
    <property type="entry name" value="IDH_IMDH"/>
    <property type="match status" value="1"/>
</dbReference>
<feature type="compositionally biased region" description="Low complexity" evidence="15">
    <location>
        <begin position="308"/>
        <end position="321"/>
    </location>
</feature>
<comment type="cofactor">
    <cofactor evidence="1">
        <name>Mn(2+)</name>
        <dbReference type="ChEBI" id="CHEBI:29035"/>
    </cofactor>
</comment>
<dbReference type="PANTHER" id="PTHR42979">
    <property type="entry name" value="3-ISOPROPYLMALATE DEHYDROGENASE"/>
    <property type="match status" value="1"/>
</dbReference>
<comment type="cofactor">
    <cofactor evidence="14">
        <name>Mg(2+)</name>
        <dbReference type="ChEBI" id="CHEBI:18420"/>
    </cofactor>
    <cofactor evidence="14">
        <name>Mn(2+)</name>
        <dbReference type="ChEBI" id="CHEBI:29035"/>
    </cofactor>
    <text evidence="14">Binds 1 Mg(2+) or Mn(2+) ion per subunit.</text>
</comment>
<dbReference type="Pfam" id="PF00180">
    <property type="entry name" value="Iso_dh"/>
    <property type="match status" value="1"/>
</dbReference>
<dbReference type="Gene3D" id="3.40.718.10">
    <property type="entry name" value="Isopropylmalate Dehydrogenase"/>
    <property type="match status" value="1"/>
</dbReference>
<evidence type="ECO:0000256" key="2">
    <source>
        <dbReference type="ARBA" id="ARBA00007769"/>
    </source>
</evidence>
<dbReference type="STRING" id="100787.A0A0G4MKN6"/>
<comment type="similarity">
    <text evidence="2 13">Belongs to the isocitrate and isopropylmalate dehydrogenases family.</text>
</comment>
<evidence type="ECO:0000256" key="14">
    <source>
        <dbReference type="RuleBase" id="RU004445"/>
    </source>
</evidence>
<evidence type="ECO:0000256" key="9">
    <source>
        <dbReference type="ARBA" id="ARBA00023002"/>
    </source>
</evidence>
<comment type="pathway">
    <text evidence="14">Amino-acid biosynthesis; L-leucine biosynthesis; L-leucine from 3-methyl-2-oxobutanoate: step 3/4.</text>
</comment>
<dbReference type="GO" id="GO:0005829">
    <property type="term" value="C:cytosol"/>
    <property type="evidence" value="ECO:0007669"/>
    <property type="project" value="TreeGrafter"/>
</dbReference>
<evidence type="ECO:0000259" key="16">
    <source>
        <dbReference type="SMART" id="SM01329"/>
    </source>
</evidence>
<evidence type="ECO:0000256" key="13">
    <source>
        <dbReference type="RuleBase" id="RU004443"/>
    </source>
</evidence>
<dbReference type="InterPro" id="IPR024084">
    <property type="entry name" value="IsoPropMal-DH-like_dom"/>
</dbReference>
<evidence type="ECO:0000313" key="18">
    <source>
        <dbReference type="Proteomes" id="UP000044602"/>
    </source>
</evidence>
<keyword evidence="5 14" id="KW-0432">Leucine biosynthesis</keyword>
<reference evidence="17 18" key="1">
    <citation type="submission" date="2015-05" db="EMBL/GenBank/DDBJ databases">
        <authorList>
            <person name="Wang D.B."/>
            <person name="Wang M."/>
        </authorList>
    </citation>
    <scope>NUCLEOTIDE SEQUENCE [LARGE SCALE GENOMIC DNA]</scope>
    <source>
        <strain evidence="17">VL1</strain>
    </source>
</reference>
<dbReference type="GO" id="GO:0009098">
    <property type="term" value="P:L-leucine biosynthetic process"/>
    <property type="evidence" value="ECO:0007669"/>
    <property type="project" value="UniProtKB-UniPathway"/>
</dbReference>
<keyword evidence="7 14" id="KW-0479">Metal-binding</keyword>
<dbReference type="UniPathway" id="UPA00048">
    <property type="reaction ID" value="UER00072"/>
</dbReference>
<dbReference type="PANTHER" id="PTHR42979:SF1">
    <property type="entry name" value="3-ISOPROPYLMALATE DEHYDROGENASE"/>
    <property type="match status" value="1"/>
</dbReference>
<dbReference type="InterPro" id="IPR004429">
    <property type="entry name" value="Isopropylmalate_DH"/>
</dbReference>
<feature type="region of interest" description="Disordered" evidence="15">
    <location>
        <begin position="414"/>
        <end position="611"/>
    </location>
</feature>
<sequence length="1101" mass="117296">MLPVPMPFEDLLPSPPGAATATNYGSSFGDPNAQPPTPLQTPTSAVFPSPVFQTPKARQDSFNDSNGWTPHFAEEYSVFNTTPGNLQGPFGDFHAASLASCPPSLGHKRQLSAGGVAAEIATHVNHFSANPNLPLPPVDPARRLPSSPGLIKPQEYSEQHQPVASSQTTQKPRSTKKAKKKAGVEEVEGQTATPPPSAHKGGRKLAISLKKDNMQNDQGYGHPDFATTGAPQQQTMSFASTSDMFDYPMSAPVAPNASFWDPSADMAGMDLDFASFGTGVFGTPISSHRQLGSFDATQMFLDNPSILQNQQQQQVQQQNRQGQDHRQPIRRDRPLAPKQAMPRGGTLTSSASMPLHSYSGSLDDPFGIISPSGVGVDPGLLFSRPQSSDMDASFGVNQAESLSHFSMADVAQTLSTAPMRQDMRRSASTREILPNRGPDRASASSPNKIAGRPGGLQRSFSENRGRRQLPVLAPAIRPTPAQPAATSSNRPPSVRPSGRISPLKSHTRLSSLTSIPEAAPPRTRTSVKFTIDSKGRARAETTMIVEESGAAGPARRRPSHEMPRRERSFESEDEDSSTDDEPIIIPSRNASFALPDPHKPIASGFNTSHRSVSERNLASFARLSSDAFGQDPESDAETVMNDSQRGGRTADTSGDAASELRRVVESRQKLGIQMPGSAQRSHRFSTGSFPAHTGSPSKGLERGFPTPSTDVGSRAVRCVCNRNGDEEGFMVQCFNMATTHDIVVFGGDHCGPEVVAEGIKVLKAVEANSSGVKFNLQEHLLGGASIDATGSPLTDEALAAANAASAVLLGAIGGPKWGTGAVRPEQGLLRLRKEMGAYGNLRPCNFASDALVDFSPLKAEVCRGTDFVVVRELTGGIYFGDRVEDNGDGKAMDTEPYSRPEIERVARLAGFLAIARGDKTVWSLDKANVLATSRLWRKVTTEVFEKEFPQLEIKHQLIDSAAMMMVKSPRALNGVVFTSNLFGDIISDEASVIPGSIGLLPSASLSGIPDGKGRCNGIYEPIHGSAPDISGQGIVNPIGTILSIAMMLRYSLNLPKEAQAVEDAVKNVLDGGLRTKDIGGSAGTVEVGDAITKEVVKILSS</sequence>
<dbReference type="GO" id="GO:0051287">
    <property type="term" value="F:NAD binding"/>
    <property type="evidence" value="ECO:0007669"/>
    <property type="project" value="InterPro"/>
</dbReference>
<evidence type="ECO:0000256" key="12">
    <source>
        <dbReference type="ARBA" id="ARBA00023304"/>
    </source>
</evidence>
<evidence type="ECO:0000256" key="4">
    <source>
        <dbReference type="ARBA" id="ARBA00013101"/>
    </source>
</evidence>
<feature type="compositionally biased region" description="Polar residues" evidence="15">
    <location>
        <begin position="159"/>
        <end position="172"/>
    </location>
</feature>
<organism evidence="17 18">
    <name type="scientific">Verticillium longisporum</name>
    <name type="common">Verticillium dahliae var. longisporum</name>
    <dbReference type="NCBI Taxonomy" id="100787"/>
    <lineage>
        <taxon>Eukaryota</taxon>
        <taxon>Fungi</taxon>
        <taxon>Dikarya</taxon>
        <taxon>Ascomycota</taxon>
        <taxon>Pezizomycotina</taxon>
        <taxon>Sordariomycetes</taxon>
        <taxon>Hypocreomycetidae</taxon>
        <taxon>Glomerellales</taxon>
        <taxon>Plectosphaerellaceae</taxon>
        <taxon>Verticillium</taxon>
    </lineage>
</organism>
<dbReference type="GO" id="GO:0000287">
    <property type="term" value="F:magnesium ion binding"/>
    <property type="evidence" value="ECO:0007669"/>
    <property type="project" value="InterPro"/>
</dbReference>
<feature type="region of interest" description="Disordered" evidence="15">
    <location>
        <begin position="1"/>
        <end position="68"/>
    </location>
</feature>
<comment type="function">
    <text evidence="14">Catalyzes the oxidation of 3-carboxy-2-hydroxy-4-methylpentanoate (3-isopropylmalate) to 3-carboxy-4-methyl-2-oxopentanoate. The product decarboxylates to 4-methyl-2 oxopentanoate.</text>
</comment>
<feature type="domain" description="Isopropylmalate dehydrogenase-like" evidence="16">
    <location>
        <begin position="741"/>
        <end position="1091"/>
    </location>
</feature>
<dbReference type="SMART" id="SM01329">
    <property type="entry name" value="Iso_dh"/>
    <property type="match status" value="1"/>
</dbReference>
<evidence type="ECO:0000313" key="17">
    <source>
        <dbReference type="EMBL" id="CRK34771.1"/>
    </source>
</evidence>
<proteinExistence type="inferred from homology"/>
<evidence type="ECO:0000256" key="10">
    <source>
        <dbReference type="ARBA" id="ARBA00023027"/>
    </source>
</evidence>
<dbReference type="SUPFAM" id="SSF53659">
    <property type="entry name" value="Isocitrate/Isopropylmalate dehydrogenase-like"/>
    <property type="match status" value="1"/>
</dbReference>
<evidence type="ECO:0000256" key="7">
    <source>
        <dbReference type="ARBA" id="ARBA00022723"/>
    </source>
</evidence>
<evidence type="ECO:0000256" key="3">
    <source>
        <dbReference type="ARBA" id="ARBA00011738"/>
    </source>
</evidence>
<keyword evidence="6" id="KW-0028">Amino-acid biosynthesis</keyword>
<feature type="compositionally biased region" description="Acidic residues" evidence="15">
    <location>
        <begin position="571"/>
        <end position="582"/>
    </location>
</feature>
<dbReference type="NCBIfam" id="TIGR00169">
    <property type="entry name" value="leuB"/>
    <property type="match status" value="1"/>
</dbReference>
<dbReference type="AlphaFoldDB" id="A0A0G4MKN6"/>
<keyword evidence="18" id="KW-1185">Reference proteome</keyword>
<keyword evidence="9 13" id="KW-0560">Oxidoreductase</keyword>
<gene>
    <name evidence="17" type="ORF">BN1708_006506</name>
</gene>
<dbReference type="InterPro" id="IPR019818">
    <property type="entry name" value="IsoCit/isopropylmalate_DH_CS"/>
</dbReference>
<comment type="subunit">
    <text evidence="3 14">Homodimer.</text>
</comment>
<feature type="compositionally biased region" description="Polar residues" evidence="15">
    <location>
        <begin position="676"/>
        <end position="688"/>
    </location>
</feature>
<comment type="catalytic activity">
    <reaction evidence="14">
        <text>(2R,3S)-3-isopropylmalate + NAD(+) = 4-methyl-2-oxopentanoate + CO2 + NADH</text>
        <dbReference type="Rhea" id="RHEA:32271"/>
        <dbReference type="ChEBI" id="CHEBI:16526"/>
        <dbReference type="ChEBI" id="CHEBI:17865"/>
        <dbReference type="ChEBI" id="CHEBI:35121"/>
        <dbReference type="ChEBI" id="CHEBI:57540"/>
        <dbReference type="ChEBI" id="CHEBI:57945"/>
        <dbReference type="EC" id="1.1.1.85"/>
    </reaction>
</comment>
<dbReference type="EC" id="1.1.1.85" evidence="4 14"/>
<dbReference type="Proteomes" id="UP000044602">
    <property type="component" value="Unassembled WGS sequence"/>
</dbReference>
<evidence type="ECO:0000256" key="11">
    <source>
        <dbReference type="ARBA" id="ARBA00023211"/>
    </source>
</evidence>
<dbReference type="GO" id="GO:0003862">
    <property type="term" value="F:3-isopropylmalate dehydrogenase activity"/>
    <property type="evidence" value="ECO:0007669"/>
    <property type="project" value="UniProtKB-EC"/>
</dbReference>
<feature type="region of interest" description="Disordered" evidence="15">
    <location>
        <begin position="627"/>
        <end position="708"/>
    </location>
</feature>
<keyword evidence="8" id="KW-0460">Magnesium</keyword>
<keyword evidence="10 14" id="KW-0520">NAD</keyword>
<keyword evidence="11" id="KW-0464">Manganese</keyword>
<feature type="region of interest" description="Disordered" evidence="15">
    <location>
        <begin position="308"/>
        <end position="356"/>
    </location>
</feature>
<feature type="compositionally biased region" description="Basic and acidic residues" evidence="15">
    <location>
        <begin position="658"/>
        <end position="668"/>
    </location>
</feature>
<dbReference type="FunFam" id="3.40.718.10:FF:000006">
    <property type="entry name" value="3-isopropylmalate dehydrogenase"/>
    <property type="match status" value="1"/>
</dbReference>
<evidence type="ECO:0000256" key="5">
    <source>
        <dbReference type="ARBA" id="ARBA00022430"/>
    </source>
</evidence>
<feature type="compositionally biased region" description="Basic and acidic residues" evidence="15">
    <location>
        <begin position="322"/>
        <end position="335"/>
    </location>
</feature>
<feature type="region of interest" description="Disordered" evidence="15">
    <location>
        <begin position="129"/>
        <end position="202"/>
    </location>
</feature>
<protein>
    <recommendedName>
        <fullName evidence="4 14">3-isopropylmalate dehydrogenase</fullName>
        <ecNumber evidence="4 14">1.1.1.85</ecNumber>
    </recommendedName>
</protein>
<dbReference type="EMBL" id="CVQH01023194">
    <property type="protein sequence ID" value="CRK34771.1"/>
    <property type="molecule type" value="Genomic_DNA"/>
</dbReference>